<proteinExistence type="predicted"/>
<protein>
    <submittedName>
        <fullName evidence="1">Uncharacterized protein</fullName>
    </submittedName>
</protein>
<evidence type="ECO:0000313" key="1">
    <source>
        <dbReference type="EMBL" id="OXN00040.1"/>
    </source>
</evidence>
<dbReference type="OrthoDB" id="9772975at2"/>
<gene>
    <name evidence="1" type="ORF">Tam10B_1736</name>
</gene>
<reference evidence="1 2" key="1">
    <citation type="submission" date="2017-05" db="EMBL/GenBank/DDBJ databases">
        <title>Bifidobacterium vansinderenii sp. nov.</title>
        <authorList>
            <person name="Lugli G.A."/>
            <person name="Duranti S."/>
            <person name="Mangifesta M."/>
        </authorList>
    </citation>
    <scope>NUCLEOTIDE SEQUENCE [LARGE SCALE GENOMIC DNA]</scope>
    <source>
        <strain evidence="1 2">Tam10B</strain>
    </source>
</reference>
<dbReference type="EMBL" id="NEWD01000024">
    <property type="protein sequence ID" value="OXN00040.1"/>
    <property type="molecule type" value="Genomic_DNA"/>
</dbReference>
<accession>A0A229VXB7</accession>
<keyword evidence="2" id="KW-1185">Reference proteome</keyword>
<evidence type="ECO:0000313" key="2">
    <source>
        <dbReference type="Proteomes" id="UP000215433"/>
    </source>
</evidence>
<dbReference type="RefSeq" id="WP_093960869.1">
    <property type="nucleotide sequence ID" value="NZ_NEWD01000024.1"/>
</dbReference>
<comment type="caution">
    <text evidence="1">The sequence shown here is derived from an EMBL/GenBank/DDBJ whole genome shotgun (WGS) entry which is preliminary data.</text>
</comment>
<sequence>MASSFSYKQRECETCGGPLQFDKTNNEYICTYCGNHYERQEEYDGVYEIRHTATETLSLLVERDMGQAEDGLVKCRSIDPTYPGSIVAQLALHVITASRTLDQNEKRNALSQAIEAYKKLSIPFDPQSADVEADFYDNIESADIRSLLITVFRTFKDTARVNYLNKSFDVTNIHSEKAANGLIAQAFAGGDYAKVDALLKSPAGLDTDRLYALVLNQYPDTPQKVENVATTIGRGVNPSDGRDALSDYLSRSQDTPATKLAIAERSTARGVVPNGRAIAALIEVAPDETSVLGLLGSLGGDKLNDEDLAATVQALLTATDAAVAVKGLNALANAGYYLEFSQQALLAMLARTDLDAASRLAIFDAAKAIGMNDRRVQSVLSGFVSARVSVDDKLAILPGLLAAIPSLNPMSVEEYLMNSTVDGDNKPKVLRVLLDHLQARESLRMAVRRYPASTQDAPQVRDRIVSILIQERLLDPSGV</sequence>
<dbReference type="AlphaFoldDB" id="A0A229VXB7"/>
<organism evidence="1 2">
    <name type="scientific">Bifidobacterium vansinderenii</name>
    <dbReference type="NCBI Taxonomy" id="1984871"/>
    <lineage>
        <taxon>Bacteria</taxon>
        <taxon>Bacillati</taxon>
        <taxon>Actinomycetota</taxon>
        <taxon>Actinomycetes</taxon>
        <taxon>Bifidobacteriales</taxon>
        <taxon>Bifidobacteriaceae</taxon>
        <taxon>Bifidobacterium</taxon>
    </lineage>
</organism>
<name>A0A229VXB7_9BIFI</name>
<dbReference type="Proteomes" id="UP000215433">
    <property type="component" value="Unassembled WGS sequence"/>
</dbReference>